<evidence type="ECO:0000259" key="4">
    <source>
        <dbReference type="Pfam" id="PF17289"/>
    </source>
</evidence>
<dbReference type="Pfam" id="PF06056">
    <property type="entry name" value="Terminase_5"/>
    <property type="match status" value="1"/>
</dbReference>
<dbReference type="Pfam" id="PF17289">
    <property type="entry name" value="Terminase_6C"/>
    <property type="match status" value="1"/>
</dbReference>
<dbReference type="Pfam" id="PF03237">
    <property type="entry name" value="Terminase_6N"/>
    <property type="match status" value="1"/>
</dbReference>
<dbReference type="InterPro" id="IPR027417">
    <property type="entry name" value="P-loop_NTPase"/>
</dbReference>
<name>A0ABW1YLJ4_9GAMM</name>
<protein>
    <submittedName>
        <fullName evidence="5">Terminase large subunit domain-containing protein</fullName>
    </submittedName>
</protein>
<feature type="region of interest" description="Disordered" evidence="2">
    <location>
        <begin position="111"/>
        <end position="135"/>
    </location>
</feature>
<dbReference type="RefSeq" id="WP_193192881.1">
    <property type="nucleotide sequence ID" value="NZ_JACZFR010000035.1"/>
</dbReference>
<accession>A0ABW1YLJ4</accession>
<evidence type="ECO:0000313" key="6">
    <source>
        <dbReference type="Proteomes" id="UP001596425"/>
    </source>
</evidence>
<reference evidence="6" key="1">
    <citation type="journal article" date="2019" name="Int. J. Syst. Evol. Microbiol.">
        <title>The Global Catalogue of Microorganisms (GCM) 10K type strain sequencing project: providing services to taxonomists for standard genome sequencing and annotation.</title>
        <authorList>
            <consortium name="The Broad Institute Genomics Platform"/>
            <consortium name="The Broad Institute Genome Sequencing Center for Infectious Disease"/>
            <person name="Wu L."/>
            <person name="Ma J."/>
        </authorList>
    </citation>
    <scope>NUCLEOTIDE SEQUENCE [LARGE SCALE GENOMIC DNA]</scope>
    <source>
        <strain evidence="6">CGMCC 1.13718</strain>
    </source>
</reference>
<evidence type="ECO:0000256" key="1">
    <source>
        <dbReference type="ARBA" id="ARBA00022612"/>
    </source>
</evidence>
<proteinExistence type="predicted"/>
<evidence type="ECO:0000256" key="2">
    <source>
        <dbReference type="SAM" id="MobiDB-lite"/>
    </source>
</evidence>
<evidence type="ECO:0000259" key="3">
    <source>
        <dbReference type="Pfam" id="PF06056"/>
    </source>
</evidence>
<organism evidence="5 6">
    <name type="scientific">Microbulbifer taiwanensis</name>
    <dbReference type="NCBI Taxonomy" id="986746"/>
    <lineage>
        <taxon>Bacteria</taxon>
        <taxon>Pseudomonadati</taxon>
        <taxon>Pseudomonadota</taxon>
        <taxon>Gammaproteobacteria</taxon>
        <taxon>Cellvibrionales</taxon>
        <taxon>Microbulbiferaceae</taxon>
        <taxon>Microbulbifer</taxon>
    </lineage>
</organism>
<dbReference type="Gene3D" id="3.40.50.300">
    <property type="entry name" value="P-loop containing nucleotide triphosphate hydrolases"/>
    <property type="match status" value="1"/>
</dbReference>
<feature type="domain" description="Terminase large subunit gp17-like C-terminal" evidence="4">
    <location>
        <begin position="414"/>
        <end position="571"/>
    </location>
</feature>
<sequence length="587" mass="67335">MSEDKQKKSVYPDEVKTAAKLMWLRRVSAREIAEQLNLNSVRVVYQWAEKGNWEEMLQHETVEQATARKLIALVEKENKTDADYKEIDKLSNLLDKLAGIDLKKARAAKEKAAASRGERGDGKSRKRKPKNDVSNITPERLEEVRKELFFDYQHRWFENLCQRIRFILKSRQIGATYYFAWEAFENAVNTGENQIFLSASRAQAEIFKAYIIKFAREYFDVELKGGECIELSNGAELRFVSTNGRTAQGYHGHLYVDEVFWIPDFERLNKLASGMASQKKWRKTYISTPSVKSHGAYTMWSGERYNDKRKNKVEFDLSHAALKEGQLGADRIWRNIVTVVDAQEQGCDLFDIDELRDEYSEAEFNNLFMCAFLEAGLSVFKLDDLLAAAVDSDVVWVDFKTRQQRPYGNHPVWIGYDPSRTGDGAAIVVIAPPLKDGQPFRVLEKIVIRNRAWQWQANRIRELTEKYNAQFIGIDCTGPGSGVFEMVQDFFPRVTPIHYGLNTKTNLVLKAQDVIESKRIEWDAEHTDIPQAFLQIHQTTTGNDQITYAANRTSTTGHADVAWAVMHALSNEPLNRNRRGSTWAFAA</sequence>
<keyword evidence="1" id="KW-1188">Viral release from host cell</keyword>
<dbReference type="InterPro" id="IPR010332">
    <property type="entry name" value="ATPase_terminase-su_N"/>
</dbReference>
<dbReference type="Proteomes" id="UP001596425">
    <property type="component" value="Unassembled WGS sequence"/>
</dbReference>
<feature type="domain" description="Terminase ATPase subunit N-terminal" evidence="3">
    <location>
        <begin position="14"/>
        <end position="69"/>
    </location>
</feature>
<keyword evidence="6" id="KW-1185">Reference proteome</keyword>
<comment type="caution">
    <text evidence="5">The sequence shown here is derived from an EMBL/GenBank/DDBJ whole genome shotgun (WGS) entry which is preliminary data.</text>
</comment>
<evidence type="ECO:0000313" key="5">
    <source>
        <dbReference type="EMBL" id="MFC6633545.1"/>
    </source>
</evidence>
<gene>
    <name evidence="5" type="ORF">ACFQBM_09650</name>
</gene>
<dbReference type="EMBL" id="JBHSVR010000001">
    <property type="protein sequence ID" value="MFC6633545.1"/>
    <property type="molecule type" value="Genomic_DNA"/>
</dbReference>
<feature type="compositionally biased region" description="Basic and acidic residues" evidence="2">
    <location>
        <begin position="111"/>
        <end position="123"/>
    </location>
</feature>
<dbReference type="InterPro" id="IPR035421">
    <property type="entry name" value="Terminase_6C"/>
</dbReference>
<dbReference type="Gene3D" id="3.30.420.240">
    <property type="match status" value="1"/>
</dbReference>